<dbReference type="InterPro" id="IPR003598">
    <property type="entry name" value="Ig_sub2"/>
</dbReference>
<evidence type="ECO:0000259" key="2">
    <source>
        <dbReference type="PROSITE" id="PS50835"/>
    </source>
</evidence>
<dbReference type="Proteomes" id="UP000808372">
    <property type="component" value="Unplaced"/>
</dbReference>
<keyword evidence="1" id="KW-0812">Transmembrane</keyword>
<keyword evidence="1" id="KW-0472">Membrane</keyword>
<dbReference type="SMART" id="SM00409">
    <property type="entry name" value="IG"/>
    <property type="match status" value="1"/>
</dbReference>
<sequence length="133" mass="14716">MMPESETGLVAQHITVVTRGIVAMWCSLWLSLLLFPLSVSTARLPTVLPTDSVFLEDYVVSTGDTLDLSCNPDGPAQAVLWFKDGSGLLPSNRTRVDQRVLRIINVSYEDSGMYSCHVTHDNNLLSNYTIRVT</sequence>
<proteinExistence type="predicted"/>
<accession>A0A8U0QB43</accession>
<dbReference type="FunFam" id="2.60.40.10:FF:000423">
    <property type="entry name" value="Fibroblast growth factor receptor"/>
    <property type="match status" value="1"/>
</dbReference>
<dbReference type="AlphaFoldDB" id="A0A8U0QB43"/>
<dbReference type="InterPro" id="IPR036179">
    <property type="entry name" value="Ig-like_dom_sf"/>
</dbReference>
<evidence type="ECO:0000313" key="4">
    <source>
        <dbReference type="RefSeq" id="XP_038838639.1"/>
    </source>
</evidence>
<dbReference type="SUPFAM" id="SSF48726">
    <property type="entry name" value="Immunoglobulin"/>
    <property type="match status" value="1"/>
</dbReference>
<name>A0A8U0QB43_SALNM</name>
<evidence type="ECO:0000313" key="3">
    <source>
        <dbReference type="Proteomes" id="UP000808372"/>
    </source>
</evidence>
<dbReference type="InterPro" id="IPR013783">
    <property type="entry name" value="Ig-like_fold"/>
</dbReference>
<evidence type="ECO:0000256" key="1">
    <source>
        <dbReference type="SAM" id="Phobius"/>
    </source>
</evidence>
<dbReference type="RefSeq" id="XP_038838639.1">
    <property type="nucleotide sequence ID" value="XM_038982711.1"/>
</dbReference>
<dbReference type="PROSITE" id="PS50835">
    <property type="entry name" value="IG_LIKE"/>
    <property type="match status" value="1"/>
</dbReference>
<reference evidence="4" key="1">
    <citation type="submission" date="2025-08" db="UniProtKB">
        <authorList>
            <consortium name="RefSeq"/>
        </authorList>
    </citation>
    <scope>IDENTIFICATION</scope>
    <source>
        <tissue evidence="4">White muscle</tissue>
    </source>
</reference>
<feature type="domain" description="Ig-like" evidence="2">
    <location>
        <begin position="45"/>
        <end position="133"/>
    </location>
</feature>
<keyword evidence="1" id="KW-1133">Transmembrane helix</keyword>
<feature type="non-terminal residue" evidence="4">
    <location>
        <position position="133"/>
    </location>
</feature>
<gene>
    <name evidence="4" type="primary">LOC120036231</name>
</gene>
<dbReference type="InterPro" id="IPR007110">
    <property type="entry name" value="Ig-like_dom"/>
</dbReference>
<dbReference type="Gene3D" id="2.60.40.10">
    <property type="entry name" value="Immunoglobulins"/>
    <property type="match status" value="1"/>
</dbReference>
<dbReference type="KEGG" id="snh:120036231"/>
<dbReference type="InterPro" id="IPR003599">
    <property type="entry name" value="Ig_sub"/>
</dbReference>
<feature type="transmembrane region" description="Helical" evidence="1">
    <location>
        <begin position="20"/>
        <end position="39"/>
    </location>
</feature>
<protein>
    <submittedName>
        <fullName evidence="4">Fibroblast growth factor receptor 3-like</fullName>
    </submittedName>
</protein>
<dbReference type="GeneID" id="120036231"/>
<keyword evidence="3" id="KW-1185">Reference proteome</keyword>
<dbReference type="SMART" id="SM00408">
    <property type="entry name" value="IGc2"/>
    <property type="match status" value="1"/>
</dbReference>
<dbReference type="Pfam" id="PF13927">
    <property type="entry name" value="Ig_3"/>
    <property type="match status" value="1"/>
</dbReference>
<organism evidence="3 4">
    <name type="scientific">Salvelinus namaycush</name>
    <name type="common">Lake trout</name>
    <name type="synonym">Salmo namaycush</name>
    <dbReference type="NCBI Taxonomy" id="8040"/>
    <lineage>
        <taxon>Eukaryota</taxon>
        <taxon>Metazoa</taxon>
        <taxon>Chordata</taxon>
        <taxon>Craniata</taxon>
        <taxon>Vertebrata</taxon>
        <taxon>Euteleostomi</taxon>
        <taxon>Actinopterygii</taxon>
        <taxon>Neopterygii</taxon>
        <taxon>Teleostei</taxon>
        <taxon>Protacanthopterygii</taxon>
        <taxon>Salmoniformes</taxon>
        <taxon>Salmonidae</taxon>
        <taxon>Salmoninae</taxon>
        <taxon>Salvelinus</taxon>
    </lineage>
</organism>